<keyword evidence="1 3" id="KW-0808">Transferase</keyword>
<protein>
    <submittedName>
        <fullName evidence="3">Glycosyltransferase family 4 protein</fullName>
    </submittedName>
</protein>
<feature type="domain" description="Glycosyl transferase family 1" evidence="2">
    <location>
        <begin position="193"/>
        <end position="334"/>
    </location>
</feature>
<dbReference type="SUPFAM" id="SSF53756">
    <property type="entry name" value="UDP-Glycosyltransferase/glycogen phosphorylase"/>
    <property type="match status" value="1"/>
</dbReference>
<dbReference type="GO" id="GO:0009103">
    <property type="term" value="P:lipopolysaccharide biosynthetic process"/>
    <property type="evidence" value="ECO:0007669"/>
    <property type="project" value="TreeGrafter"/>
</dbReference>
<gene>
    <name evidence="3" type="ORF">GAS29_00210</name>
</gene>
<evidence type="ECO:0000313" key="4">
    <source>
        <dbReference type="Proteomes" id="UP000441522"/>
    </source>
</evidence>
<comment type="caution">
    <text evidence="3">The sequence shown here is derived from an EMBL/GenBank/DDBJ whole genome shotgun (WGS) entry which is preliminary data.</text>
</comment>
<dbReference type="PANTHER" id="PTHR46401">
    <property type="entry name" value="GLYCOSYLTRANSFERASE WBBK-RELATED"/>
    <property type="match status" value="1"/>
</dbReference>
<reference evidence="3 4" key="1">
    <citation type="journal article" date="2019" name="Nat. Med.">
        <title>A library of human gut bacterial isolates paired with longitudinal multiomics data enables mechanistic microbiome research.</title>
        <authorList>
            <person name="Poyet M."/>
            <person name="Groussin M."/>
            <person name="Gibbons S.M."/>
            <person name="Avila-Pacheco J."/>
            <person name="Jiang X."/>
            <person name="Kearney S.M."/>
            <person name="Perrotta A.R."/>
            <person name="Berdy B."/>
            <person name="Zhao S."/>
            <person name="Lieberman T.D."/>
            <person name="Swanson P.K."/>
            <person name="Smith M."/>
            <person name="Roesemann S."/>
            <person name="Alexander J.E."/>
            <person name="Rich S.A."/>
            <person name="Livny J."/>
            <person name="Vlamakis H."/>
            <person name="Clish C."/>
            <person name="Bullock K."/>
            <person name="Deik A."/>
            <person name="Scott J."/>
            <person name="Pierce K.A."/>
            <person name="Xavier R.J."/>
            <person name="Alm E.J."/>
        </authorList>
    </citation>
    <scope>NUCLEOTIDE SEQUENCE [LARGE SCALE GENOMIC DNA]</scope>
    <source>
        <strain evidence="3 4">BIOML-A5</strain>
    </source>
</reference>
<evidence type="ECO:0000259" key="2">
    <source>
        <dbReference type="Pfam" id="PF00534"/>
    </source>
</evidence>
<dbReference type="InterPro" id="IPR001296">
    <property type="entry name" value="Glyco_trans_1"/>
</dbReference>
<dbReference type="AlphaFoldDB" id="A0A380Z4K9"/>
<dbReference type="GO" id="GO:0016757">
    <property type="term" value="F:glycosyltransferase activity"/>
    <property type="evidence" value="ECO:0007669"/>
    <property type="project" value="InterPro"/>
</dbReference>
<proteinExistence type="predicted"/>
<dbReference type="PANTHER" id="PTHR46401:SF2">
    <property type="entry name" value="GLYCOSYLTRANSFERASE WBBK-RELATED"/>
    <property type="match status" value="1"/>
</dbReference>
<dbReference type="EMBL" id="WCWW01000001">
    <property type="protein sequence ID" value="KAB3860836.1"/>
    <property type="molecule type" value="Genomic_DNA"/>
</dbReference>
<dbReference type="Gene3D" id="3.40.50.2000">
    <property type="entry name" value="Glycogen Phosphorylase B"/>
    <property type="match status" value="1"/>
</dbReference>
<organism evidence="3 4">
    <name type="scientific">Phocaeicola vulgatus</name>
    <name type="common">Bacteroides vulgatus</name>
    <dbReference type="NCBI Taxonomy" id="821"/>
    <lineage>
        <taxon>Bacteria</taxon>
        <taxon>Pseudomonadati</taxon>
        <taxon>Bacteroidota</taxon>
        <taxon>Bacteroidia</taxon>
        <taxon>Bacteroidales</taxon>
        <taxon>Bacteroidaceae</taxon>
        <taxon>Phocaeicola</taxon>
    </lineage>
</organism>
<evidence type="ECO:0000256" key="1">
    <source>
        <dbReference type="ARBA" id="ARBA00022679"/>
    </source>
</evidence>
<dbReference type="CDD" id="cd03801">
    <property type="entry name" value="GT4_PimA-like"/>
    <property type="match status" value="1"/>
</dbReference>
<sequence>MTKINILSQGRFHMLDLARELDHTGFDIKFYSFIPTSRCIKFGLQKKCIVSLFGIIAPFLILRRIFPKLSWIHIKVQDFIMGIFMRKCDICISLTGYVYAPRIAQKKGAIIIMERGSKHILEQKKILEKNPHKKNEAIPNRNIKCNLKAYQFANFISVASQHVKESFLLHQYPENRIFVNPYGVDLSMFKPLPNIPKKYDVIMVGGWGYEKGCDLIVEAIRKTNYSFIHVGSIKDVDFPQEKNFTHIDPVDQSKLIEYYNQAKVFILPSRQDGFGMVLSQALACNLPIIGSNNCGAPDLKKMVELPEYITIIKDYTADAIVTAIHTAIKNYEQLGERIYAGNAIENLTWEAYGKRYANFLHKIIKQ</sequence>
<accession>A0A380Z4K9</accession>
<name>A0A380Z4K9_PHOVU</name>
<evidence type="ECO:0000313" key="3">
    <source>
        <dbReference type="EMBL" id="KAB3860836.1"/>
    </source>
</evidence>
<dbReference type="RefSeq" id="WP_038609163.1">
    <property type="nucleotide sequence ID" value="NZ_JACBPT010000030.1"/>
</dbReference>
<dbReference type="Proteomes" id="UP000441522">
    <property type="component" value="Unassembled WGS sequence"/>
</dbReference>
<dbReference type="Pfam" id="PF00534">
    <property type="entry name" value="Glycos_transf_1"/>
    <property type="match status" value="1"/>
</dbReference>